<reference evidence="1" key="1">
    <citation type="journal article" date="2020" name="Stud. Mycol.">
        <title>101 Dothideomycetes genomes: a test case for predicting lifestyles and emergence of pathogens.</title>
        <authorList>
            <person name="Haridas S."/>
            <person name="Albert R."/>
            <person name="Binder M."/>
            <person name="Bloem J."/>
            <person name="Labutti K."/>
            <person name="Salamov A."/>
            <person name="Andreopoulos B."/>
            <person name="Baker S."/>
            <person name="Barry K."/>
            <person name="Bills G."/>
            <person name="Bluhm B."/>
            <person name="Cannon C."/>
            <person name="Castanera R."/>
            <person name="Culley D."/>
            <person name="Daum C."/>
            <person name="Ezra D."/>
            <person name="Gonzalez J."/>
            <person name="Henrissat B."/>
            <person name="Kuo A."/>
            <person name="Liang C."/>
            <person name="Lipzen A."/>
            <person name="Lutzoni F."/>
            <person name="Magnuson J."/>
            <person name="Mondo S."/>
            <person name="Nolan M."/>
            <person name="Ohm R."/>
            <person name="Pangilinan J."/>
            <person name="Park H.-J."/>
            <person name="Ramirez L."/>
            <person name="Alfaro M."/>
            <person name="Sun H."/>
            <person name="Tritt A."/>
            <person name="Yoshinaga Y."/>
            <person name="Zwiers L.-H."/>
            <person name="Turgeon B."/>
            <person name="Goodwin S."/>
            <person name="Spatafora J."/>
            <person name="Crous P."/>
            <person name="Grigoriev I."/>
        </authorList>
    </citation>
    <scope>NUCLEOTIDE SEQUENCE</scope>
    <source>
        <strain evidence="1">CBS 675.92</strain>
    </source>
</reference>
<dbReference type="Proteomes" id="UP000800035">
    <property type="component" value="Unassembled WGS sequence"/>
</dbReference>
<evidence type="ECO:0000313" key="2">
    <source>
        <dbReference type="Proteomes" id="UP000800035"/>
    </source>
</evidence>
<protein>
    <submittedName>
        <fullName evidence="1">Uncharacterized protein</fullName>
    </submittedName>
</protein>
<sequence>MSQPQVITCSALDKTTLQTQRRPIAKIPKKSYSGALCEEAKATTANAKEYGALPLTDLWKGCTCNDDPDWNINPPALNRPDYPAHQKAIKEHGSLKDDMPTPGPTEPVKQNKLLGILADWKKDPRSLKDFSKVNWLFFATDIGTEVGCRQDWLTSREDTVDILYDADHTFYPGGTFELQMPGFNEKCEYKNDGGTTGRLFCPGQEISCVDDPHDKNPSDLNADKGNYECGDKIRQPVFICEY</sequence>
<dbReference type="EMBL" id="ML977000">
    <property type="protein sequence ID" value="KAF1954181.1"/>
    <property type="molecule type" value="Genomic_DNA"/>
</dbReference>
<dbReference type="OrthoDB" id="1896086at2759"/>
<dbReference type="AlphaFoldDB" id="A0A6A5TNF3"/>
<gene>
    <name evidence="1" type="ORF">CC80DRAFT_550639</name>
</gene>
<name>A0A6A5TNF3_9PLEO</name>
<evidence type="ECO:0000313" key="1">
    <source>
        <dbReference type="EMBL" id="KAF1954181.1"/>
    </source>
</evidence>
<accession>A0A6A5TNF3</accession>
<organism evidence="1 2">
    <name type="scientific">Byssothecium circinans</name>
    <dbReference type="NCBI Taxonomy" id="147558"/>
    <lineage>
        <taxon>Eukaryota</taxon>
        <taxon>Fungi</taxon>
        <taxon>Dikarya</taxon>
        <taxon>Ascomycota</taxon>
        <taxon>Pezizomycotina</taxon>
        <taxon>Dothideomycetes</taxon>
        <taxon>Pleosporomycetidae</taxon>
        <taxon>Pleosporales</taxon>
        <taxon>Massarineae</taxon>
        <taxon>Massarinaceae</taxon>
        <taxon>Byssothecium</taxon>
    </lineage>
</organism>
<proteinExistence type="predicted"/>
<keyword evidence="2" id="KW-1185">Reference proteome</keyword>